<protein>
    <submittedName>
        <fullName evidence="2">Uncharacterized protein</fullName>
    </submittedName>
</protein>
<evidence type="ECO:0000256" key="1">
    <source>
        <dbReference type="SAM" id="MobiDB-lite"/>
    </source>
</evidence>
<feature type="region of interest" description="Disordered" evidence="1">
    <location>
        <begin position="15"/>
        <end position="83"/>
    </location>
</feature>
<accession>A0A7R8W5Y4</accession>
<sequence>MIGFRVRAHRCVPLQEVDSSSRPRSRSRSQPRSPCSSGLYEHLPTVRQHGDHEQRGRARKKKLRSSHKRRAQSASAAAPLVPLDQDPNGLLNLLLSDPGSPRQRALRRGKSPINAGAGEVTDILLALEQPTTEAYQFLRPQSLFALPPGKCAVGVAVVAKFPNRSSSSSTPKVIHSSRIVAQLTTLPMAALKHVFIIRTLDLLYEETPPDSMDETDLVWFR</sequence>
<name>A0A7R8W5Y4_9CRUS</name>
<organism evidence="2">
    <name type="scientific">Cyprideis torosa</name>
    <dbReference type="NCBI Taxonomy" id="163714"/>
    <lineage>
        <taxon>Eukaryota</taxon>
        <taxon>Metazoa</taxon>
        <taxon>Ecdysozoa</taxon>
        <taxon>Arthropoda</taxon>
        <taxon>Crustacea</taxon>
        <taxon>Oligostraca</taxon>
        <taxon>Ostracoda</taxon>
        <taxon>Podocopa</taxon>
        <taxon>Podocopida</taxon>
        <taxon>Cytherocopina</taxon>
        <taxon>Cytheroidea</taxon>
        <taxon>Cytherideidae</taxon>
        <taxon>Cyprideis</taxon>
    </lineage>
</organism>
<evidence type="ECO:0000313" key="2">
    <source>
        <dbReference type="EMBL" id="CAD7225564.1"/>
    </source>
</evidence>
<reference evidence="2" key="1">
    <citation type="submission" date="2020-11" db="EMBL/GenBank/DDBJ databases">
        <authorList>
            <person name="Tran Van P."/>
        </authorList>
    </citation>
    <scope>NUCLEOTIDE SEQUENCE</scope>
</reference>
<feature type="compositionally biased region" description="Basic residues" evidence="1">
    <location>
        <begin position="57"/>
        <end position="71"/>
    </location>
</feature>
<dbReference type="AlphaFoldDB" id="A0A7R8W5Y4"/>
<dbReference type="EMBL" id="OB660602">
    <property type="protein sequence ID" value="CAD7225564.1"/>
    <property type="molecule type" value="Genomic_DNA"/>
</dbReference>
<proteinExistence type="predicted"/>
<gene>
    <name evidence="2" type="ORF">CTOB1V02_LOCUS3502</name>
</gene>